<dbReference type="AlphaFoldDB" id="A0A0G0MTG8"/>
<accession>A0A0G0MTG8</accession>
<dbReference type="EMBL" id="LBWG01000021">
    <property type="protein sequence ID" value="KKR03706.1"/>
    <property type="molecule type" value="Genomic_DNA"/>
</dbReference>
<sequence length="712" mass="82698">MNIKDLPCGINPPPLVFSHFPTLQQAVIWRNWEIIPVEKLALVLKTEKAEILELAEGMGLPVPPKVDSIWIEKSYITIIRSNWHLLPYEQLLQVLDWTPEYMAHILKEEDFLWHKLGHLKPNTTPVYYRPLTDDEKEKTLILKRTFLENFPDIYLKKREKPFAFARKFGKTKDSLLLKGNFNFIYSYSASYGDFLLHPELDPFPENLLKQYSSMGIKGIWFQVILYLLYPIDGAKEFSEGYETRIKNLKKLVEKAKKYGIDVYLYLNEPRGMSDKFYLKHPEWKGIETEDKGIFTNCTTRSKSPLKWLENASHHVFKKIPDIAGAFLISMSENATHCHSRWKGDHCDYCKKRSLPEIIAEIVKAVERGIHRASPRAKVIVWNWGWSSDWEHDVLELLPKKTYLMCVSEKGKVINIGGIKGEIGDYSISQVGPSKRIAKLWAHAKKLGLRTVAKVQLNNSWECPAVPYMPVSYLVKEHLDKLQKNSIDGIMLSWTLGGYPGGNLELLTGTPEEIALKKFGEKAAPLVCNAWKKFSNAFREFPFHVKVLYFAPMAYGSQNLLYPKKTGYKASMIGFPYDDLETWRAIYPELIFEKQFQNLTEHWHEGLKILEDARKRMPAKSLDDFTDLKNVAIAAYCHLRSTYLQIRFIRLRDKGLKEGLLQILNEEIKLAKIMHDIVMRDSRIGFEASNHYFYTLNDLREKVLNCEYLKLYL</sequence>
<reference evidence="1 2" key="1">
    <citation type="journal article" date="2015" name="Nature">
        <title>rRNA introns, odd ribosomes, and small enigmatic genomes across a large radiation of phyla.</title>
        <authorList>
            <person name="Brown C.T."/>
            <person name="Hug L.A."/>
            <person name="Thomas B.C."/>
            <person name="Sharon I."/>
            <person name="Castelle C.J."/>
            <person name="Singh A."/>
            <person name="Wilkins M.J."/>
            <person name="Williams K.H."/>
            <person name="Banfield J.F."/>
        </authorList>
    </citation>
    <scope>NUCLEOTIDE SEQUENCE [LARGE SCALE GENOMIC DNA]</scope>
</reference>
<gene>
    <name evidence="1" type="ORF">UT30_C0021G0005</name>
</gene>
<proteinExistence type="predicted"/>
<dbReference type="Proteomes" id="UP000033935">
    <property type="component" value="Unassembled WGS sequence"/>
</dbReference>
<evidence type="ECO:0000313" key="1">
    <source>
        <dbReference type="EMBL" id="KKR03706.1"/>
    </source>
</evidence>
<organism evidence="1 2">
    <name type="scientific">Candidatus Uhrbacteria bacterium GW2011_GWF2_39_13</name>
    <dbReference type="NCBI Taxonomy" id="1618995"/>
    <lineage>
        <taxon>Bacteria</taxon>
        <taxon>Candidatus Uhriibacteriota</taxon>
    </lineage>
</organism>
<comment type="caution">
    <text evidence="1">The sequence shown here is derived from an EMBL/GenBank/DDBJ whole genome shotgun (WGS) entry which is preliminary data.</text>
</comment>
<dbReference type="SUPFAM" id="SSF51445">
    <property type="entry name" value="(Trans)glycosidases"/>
    <property type="match status" value="1"/>
</dbReference>
<name>A0A0G0MTG8_9BACT</name>
<protein>
    <submittedName>
        <fullName evidence="1">Uncharacterized protein</fullName>
    </submittedName>
</protein>
<dbReference type="InterPro" id="IPR017853">
    <property type="entry name" value="GH"/>
</dbReference>
<evidence type="ECO:0000313" key="2">
    <source>
        <dbReference type="Proteomes" id="UP000033935"/>
    </source>
</evidence>